<reference evidence="3 4" key="1">
    <citation type="submission" date="2023-09" db="EMBL/GenBank/DDBJ databases">
        <title>Pangenome analysis of Batrachochytrium dendrobatidis and related Chytrids.</title>
        <authorList>
            <person name="Yacoub M.N."/>
            <person name="Stajich J.E."/>
            <person name="James T.Y."/>
        </authorList>
    </citation>
    <scope>NUCLEOTIDE SEQUENCE [LARGE SCALE GENOMIC DNA]</scope>
    <source>
        <strain evidence="3 4">JEL0888</strain>
    </source>
</reference>
<keyword evidence="1" id="KW-0175">Coiled coil</keyword>
<feature type="region of interest" description="Disordered" evidence="2">
    <location>
        <begin position="29"/>
        <end position="70"/>
    </location>
</feature>
<evidence type="ECO:0000313" key="3">
    <source>
        <dbReference type="EMBL" id="KAL2913676.1"/>
    </source>
</evidence>
<feature type="region of interest" description="Disordered" evidence="2">
    <location>
        <begin position="612"/>
        <end position="689"/>
    </location>
</feature>
<dbReference type="EMBL" id="JADGIZ020000043">
    <property type="protein sequence ID" value="KAL2913676.1"/>
    <property type="molecule type" value="Genomic_DNA"/>
</dbReference>
<feature type="compositionally biased region" description="Low complexity" evidence="2">
    <location>
        <begin position="38"/>
        <end position="53"/>
    </location>
</feature>
<evidence type="ECO:0000313" key="4">
    <source>
        <dbReference type="Proteomes" id="UP001527925"/>
    </source>
</evidence>
<sequence length="689" mass="76165">MQIATEGENPALSREQKLALYKARMAAAAPSRTRLPASKEQQQKQKQVSAKRAALSRTDTNAAAHAAGSGAGKAHAAAEWPAASKSMVASLELPETLNSASDDFLISFDTPDLSSDARLEDLQHQLVTESNNAERLKAEIDLRCKEVGDLHALVEQLQDTLQKSSWERLAMIDAEEQLRAEAIELEKQTERIKTQWAQETTQLQSELQSKQQIVDELGQLIQELRDEIVALKSKPAAYADFWIHQVRVEELEATSREQAAQIEAANAKINEQSEELGNCFKIIGTLEDVQKKEQSDHAAEISKLKDTIFSLETTMYIQEKELTDKTTQIDELRAALDGALSENKSLYDQLRTREADLNAAEQTARDLQTEKASLENDNKGLHGELQEFETQFITQGVQLKKLHDDLADHEQLAEALGDTLRENEDLTREVHLLRNRRADGALGAVLLTANSGSQTDEVEASFAAASHVLAPAADIAGMDAQATEAAPTAAADMQSEASRDIAEDVEMSVAQTVCSTSSQTDVEFEKWERELKLLRFARHVIAQKLKEATASFMSTLREIEARNEVETSKWRETSTSQKDLIEKLMVGVTKTTQRVKELEAQLQAANEELKKLREQEQQESDEEVDDGDAADADDEAAAESNVSEDDLDEELVEDEEEPQGLADFDDDEDDDEDDGGDDGDDCDDGDGNA</sequence>
<name>A0ABR4N2C0_9FUNG</name>
<proteinExistence type="predicted"/>
<comment type="caution">
    <text evidence="3">The sequence shown here is derived from an EMBL/GenBank/DDBJ whole genome shotgun (WGS) entry which is preliminary data.</text>
</comment>
<keyword evidence="4" id="KW-1185">Reference proteome</keyword>
<dbReference type="Proteomes" id="UP001527925">
    <property type="component" value="Unassembled WGS sequence"/>
</dbReference>
<feature type="compositionally biased region" description="Acidic residues" evidence="2">
    <location>
        <begin position="617"/>
        <end position="689"/>
    </location>
</feature>
<feature type="coiled-coil region" evidence="1">
    <location>
        <begin position="171"/>
        <end position="275"/>
    </location>
</feature>
<protein>
    <submittedName>
        <fullName evidence="3">Uncharacterized protein</fullName>
    </submittedName>
</protein>
<feature type="coiled-coil region" evidence="1">
    <location>
        <begin position="329"/>
        <end position="436"/>
    </location>
</feature>
<evidence type="ECO:0000256" key="1">
    <source>
        <dbReference type="SAM" id="Coils"/>
    </source>
</evidence>
<gene>
    <name evidence="3" type="ORF">HK105_206836</name>
</gene>
<organism evidence="3 4">
    <name type="scientific">Polyrhizophydium stewartii</name>
    <dbReference type="NCBI Taxonomy" id="2732419"/>
    <lineage>
        <taxon>Eukaryota</taxon>
        <taxon>Fungi</taxon>
        <taxon>Fungi incertae sedis</taxon>
        <taxon>Chytridiomycota</taxon>
        <taxon>Chytridiomycota incertae sedis</taxon>
        <taxon>Chytridiomycetes</taxon>
        <taxon>Rhizophydiales</taxon>
        <taxon>Rhizophydiales incertae sedis</taxon>
        <taxon>Polyrhizophydium</taxon>
    </lineage>
</organism>
<evidence type="ECO:0000256" key="2">
    <source>
        <dbReference type="SAM" id="MobiDB-lite"/>
    </source>
</evidence>
<accession>A0ABR4N2C0</accession>